<evidence type="ECO:0000259" key="2">
    <source>
        <dbReference type="Pfam" id="PF15631"/>
    </source>
</evidence>
<dbReference type="InterPro" id="IPR028921">
    <property type="entry name" value="NTF2_fold_dom"/>
</dbReference>
<feature type="chain" id="PRO_5038024856" evidence="1">
    <location>
        <begin position="20"/>
        <end position="131"/>
    </location>
</feature>
<reference evidence="3 4" key="1">
    <citation type="submission" date="2020-11" db="EMBL/GenBank/DDBJ databases">
        <authorList>
            <person name="Kim M.K."/>
        </authorList>
    </citation>
    <scope>NUCLEOTIDE SEQUENCE [LARGE SCALE GENOMIC DNA]</scope>
    <source>
        <strain evidence="3 4">BT439</strain>
    </source>
</reference>
<organism evidence="3 4">
    <name type="scientific">Hymenobacter properus</name>
    <dbReference type="NCBI Taxonomy" id="2791026"/>
    <lineage>
        <taxon>Bacteria</taxon>
        <taxon>Pseudomonadati</taxon>
        <taxon>Bacteroidota</taxon>
        <taxon>Cytophagia</taxon>
        <taxon>Cytophagales</taxon>
        <taxon>Hymenobacteraceae</taxon>
        <taxon>Hymenobacter</taxon>
    </lineage>
</organism>
<name>A0A931BBM5_9BACT</name>
<comment type="caution">
    <text evidence="3">The sequence shown here is derived from an EMBL/GenBank/DDBJ whole genome shotgun (WGS) entry which is preliminary data.</text>
</comment>
<protein>
    <submittedName>
        <fullName evidence="3">YbbC/YhhH family protein</fullName>
    </submittedName>
</protein>
<dbReference type="PROSITE" id="PS51257">
    <property type="entry name" value="PROKAR_LIPOPROTEIN"/>
    <property type="match status" value="1"/>
</dbReference>
<evidence type="ECO:0000313" key="3">
    <source>
        <dbReference type="EMBL" id="MBF9140769.1"/>
    </source>
</evidence>
<feature type="domain" description="NTF2 fold" evidence="2">
    <location>
        <begin position="65"/>
        <end position="131"/>
    </location>
</feature>
<proteinExistence type="predicted"/>
<gene>
    <name evidence="3" type="ORF">I2I01_03935</name>
</gene>
<keyword evidence="1" id="KW-0732">Signal</keyword>
<dbReference type="RefSeq" id="WP_196285107.1">
    <property type="nucleotide sequence ID" value="NZ_JADQDP010000001.1"/>
</dbReference>
<keyword evidence="4" id="KW-1185">Reference proteome</keyword>
<dbReference type="AlphaFoldDB" id="A0A931BBM5"/>
<dbReference type="Proteomes" id="UP000645610">
    <property type="component" value="Unassembled WGS sequence"/>
</dbReference>
<evidence type="ECO:0000313" key="4">
    <source>
        <dbReference type="Proteomes" id="UP000645610"/>
    </source>
</evidence>
<dbReference type="Pfam" id="PF15631">
    <property type="entry name" value="Imm-NTF2-2"/>
    <property type="match status" value="1"/>
</dbReference>
<evidence type="ECO:0000256" key="1">
    <source>
        <dbReference type="SAM" id="SignalP"/>
    </source>
</evidence>
<dbReference type="EMBL" id="JADQDP010000001">
    <property type="protein sequence ID" value="MBF9140769.1"/>
    <property type="molecule type" value="Genomic_DNA"/>
</dbReference>
<sequence length="131" mass="14895">MRKIITVACLLFLMGMSFTGCSQSRKEHSMHGIEYAKKELQESLKNKSLHNVVSTNKLLVSDSSTAVQVLEPIIFHIYGKEDIVKQRPYEINLIDNYWVMSGTLPKGWLGGVFMIIMDAHNCQIIRITHGK</sequence>
<feature type="signal peptide" evidence="1">
    <location>
        <begin position="1"/>
        <end position="19"/>
    </location>
</feature>
<accession>A0A931BBM5</accession>